<dbReference type="Pfam" id="PF00732">
    <property type="entry name" value="GMC_oxred_N"/>
    <property type="match status" value="1"/>
</dbReference>
<evidence type="ECO:0000256" key="3">
    <source>
        <dbReference type="ARBA" id="ARBA00010790"/>
    </source>
</evidence>
<evidence type="ECO:0000256" key="11">
    <source>
        <dbReference type="ARBA" id="ARBA00034010"/>
    </source>
</evidence>
<dbReference type="Gene3D" id="3.50.50.60">
    <property type="entry name" value="FAD/NAD(P)-binding domain"/>
    <property type="match status" value="2"/>
</dbReference>
<comment type="function">
    <text evidence="9">Catalyzes the single-oxidation or sequential double oxidation reaction of carbohydrates primarily at carbon-2 and/or carbon-3 with the concomitant reduction of the flavin. The enzyme exhibits a broad sugar substrate specificity, oxidizing different aldopyranoses to the corresponding C-1, C-2, C-3 or C-1,2, C-2,3 and C-3,4 (di)dehydro sugars with substrate-specific regioselectivity. Accepts only a narrow range of electron acceptors such as substituted benzoquinones and complexed metal ions and reacts extremely slowly with O(2) as acceptor. May play a role in the natural recycling of plant matter by oxidizing all major monosaccharides in lignocellulose and by reducing quinone compounds or reactive radical species generated during lignin depolymerization.</text>
</comment>
<evidence type="ECO:0000256" key="9">
    <source>
        <dbReference type="ARBA" id="ARBA00024699"/>
    </source>
</evidence>
<dbReference type="InterPro" id="IPR036188">
    <property type="entry name" value="FAD/NAD-bd_sf"/>
</dbReference>
<comment type="similarity">
    <text evidence="3">Belongs to the GMC oxidoreductase family.</text>
</comment>
<evidence type="ECO:0000313" key="16">
    <source>
        <dbReference type="EMBL" id="TEB33989.1"/>
    </source>
</evidence>
<reference evidence="16 17" key="1">
    <citation type="journal article" date="2019" name="Nat. Ecol. Evol.">
        <title>Megaphylogeny resolves global patterns of mushroom evolution.</title>
        <authorList>
            <person name="Varga T."/>
            <person name="Krizsan K."/>
            <person name="Foldi C."/>
            <person name="Dima B."/>
            <person name="Sanchez-Garcia M."/>
            <person name="Sanchez-Ramirez S."/>
            <person name="Szollosi G.J."/>
            <person name="Szarkandi J.G."/>
            <person name="Papp V."/>
            <person name="Albert L."/>
            <person name="Andreopoulos W."/>
            <person name="Angelini C."/>
            <person name="Antonin V."/>
            <person name="Barry K.W."/>
            <person name="Bougher N.L."/>
            <person name="Buchanan P."/>
            <person name="Buyck B."/>
            <person name="Bense V."/>
            <person name="Catcheside P."/>
            <person name="Chovatia M."/>
            <person name="Cooper J."/>
            <person name="Damon W."/>
            <person name="Desjardin D."/>
            <person name="Finy P."/>
            <person name="Geml J."/>
            <person name="Haridas S."/>
            <person name="Hughes K."/>
            <person name="Justo A."/>
            <person name="Karasinski D."/>
            <person name="Kautmanova I."/>
            <person name="Kiss B."/>
            <person name="Kocsube S."/>
            <person name="Kotiranta H."/>
            <person name="LaButti K.M."/>
            <person name="Lechner B.E."/>
            <person name="Liimatainen K."/>
            <person name="Lipzen A."/>
            <person name="Lukacs Z."/>
            <person name="Mihaltcheva S."/>
            <person name="Morgado L.N."/>
            <person name="Niskanen T."/>
            <person name="Noordeloos M.E."/>
            <person name="Ohm R.A."/>
            <person name="Ortiz-Santana B."/>
            <person name="Ovrebo C."/>
            <person name="Racz N."/>
            <person name="Riley R."/>
            <person name="Savchenko A."/>
            <person name="Shiryaev A."/>
            <person name="Soop K."/>
            <person name="Spirin V."/>
            <person name="Szebenyi C."/>
            <person name="Tomsovsky M."/>
            <person name="Tulloss R.E."/>
            <person name="Uehling J."/>
            <person name="Grigoriev I.V."/>
            <person name="Vagvolgyi C."/>
            <person name="Papp T."/>
            <person name="Martin F.M."/>
            <person name="Miettinen O."/>
            <person name="Hibbett D.S."/>
            <person name="Nagy L.G."/>
        </authorList>
    </citation>
    <scope>NUCLEOTIDE SEQUENCE [LARGE SCALE GENOMIC DNA]</scope>
    <source>
        <strain evidence="16 17">FP101781</strain>
    </source>
</reference>
<keyword evidence="6" id="KW-0964">Secreted</keyword>
<dbReference type="InterPro" id="IPR007867">
    <property type="entry name" value="GMC_OxRtase_C"/>
</dbReference>
<comment type="catalytic activity">
    <reaction evidence="12">
        <text>pyranose + acceptor = pyranos-3-ulose + reduced acceptor.</text>
        <dbReference type="EC" id="1.1.99.29"/>
    </reaction>
</comment>
<comment type="cofactor">
    <cofactor evidence="1">
        <name>FAD</name>
        <dbReference type="ChEBI" id="CHEBI:57692"/>
    </cofactor>
</comment>
<dbReference type="PANTHER" id="PTHR11552:SF147">
    <property type="entry name" value="CHOLINE DEHYDROGENASE, MITOCHONDRIAL"/>
    <property type="match status" value="1"/>
</dbReference>
<comment type="caution">
    <text evidence="16">The sequence shown here is derived from an EMBL/GenBank/DDBJ whole genome shotgun (WGS) entry which is preliminary data.</text>
</comment>
<evidence type="ECO:0000256" key="7">
    <source>
        <dbReference type="ARBA" id="ARBA00022630"/>
    </source>
</evidence>
<dbReference type="STRING" id="71717.A0A4Y7TKF3"/>
<comment type="catalytic activity">
    <reaction evidence="11">
        <text>pyranose + acceptor = pyranos-2,3-diulose + reduced acceptor.</text>
        <dbReference type="EC" id="1.1.99.29"/>
    </reaction>
</comment>
<protein>
    <recommendedName>
        <fullName evidence="5">pyranose dehydrogenase (acceptor)</fullName>
        <ecNumber evidence="5">1.1.99.29</ecNumber>
    </recommendedName>
</protein>
<keyword evidence="17" id="KW-1185">Reference proteome</keyword>
<evidence type="ECO:0000256" key="8">
    <source>
        <dbReference type="ARBA" id="ARBA00022827"/>
    </source>
</evidence>
<dbReference type="GO" id="GO:0050660">
    <property type="term" value="F:flavin adenine dinucleotide binding"/>
    <property type="evidence" value="ECO:0007669"/>
    <property type="project" value="InterPro"/>
</dbReference>
<keyword evidence="8" id="KW-0274">FAD</keyword>
<dbReference type="InterPro" id="IPR012132">
    <property type="entry name" value="GMC_OxRdtase"/>
</dbReference>
<dbReference type="AlphaFoldDB" id="A0A4Y7TKF3"/>
<dbReference type="SUPFAM" id="SSF54373">
    <property type="entry name" value="FAD-linked reductases, C-terminal domain"/>
    <property type="match status" value="1"/>
</dbReference>
<evidence type="ECO:0000313" key="17">
    <source>
        <dbReference type="Proteomes" id="UP000298030"/>
    </source>
</evidence>
<dbReference type="Gene3D" id="3.30.560.10">
    <property type="entry name" value="Glucose Oxidase, domain 3"/>
    <property type="match status" value="2"/>
</dbReference>
<dbReference type="InterPro" id="IPR000172">
    <property type="entry name" value="GMC_OxRdtase_N"/>
</dbReference>
<comment type="catalytic activity">
    <reaction evidence="14">
        <text>a pyranoside + acceptor = a pyranosid-3,4-diulose + reduced acceptor.</text>
        <dbReference type="EC" id="1.1.99.29"/>
    </reaction>
</comment>
<comment type="subunit">
    <text evidence="4">Monomer.</text>
</comment>
<gene>
    <name evidence="16" type="ORF">FA13DRAFT_1789766</name>
</gene>
<evidence type="ECO:0000256" key="2">
    <source>
        <dbReference type="ARBA" id="ARBA00004613"/>
    </source>
</evidence>
<dbReference type="GO" id="GO:0005576">
    <property type="term" value="C:extracellular region"/>
    <property type="evidence" value="ECO:0007669"/>
    <property type="project" value="UniProtKB-SubCell"/>
</dbReference>
<evidence type="ECO:0000256" key="13">
    <source>
        <dbReference type="ARBA" id="ARBA00034050"/>
    </source>
</evidence>
<evidence type="ECO:0000256" key="5">
    <source>
        <dbReference type="ARBA" id="ARBA00013177"/>
    </source>
</evidence>
<name>A0A4Y7TKF3_COPMI</name>
<evidence type="ECO:0000256" key="6">
    <source>
        <dbReference type="ARBA" id="ARBA00022525"/>
    </source>
</evidence>
<sequence length="369" mass="39973">MIYTRGSRDDYDSWAKSTHDPGWSWNSLFSYAKKHEKWTLPVGGRNITGQFDPQFHGFNGKTLVSLRQSPPDAFEARVLQTTKDLKEFPYNIDPNSGRALGVTWTQSTIGNGERCSSATAYLDTPARKRPNLDIVLNTQATRVLRSSTGKHLDIRTVELGPRSGGTTRKTFTATKELVLSAGSINTPQILLLSGIGPRKELGALGIPIVHDLPDVGRRLSDHSNDGAVAGASIILLTPKSRGSVTLKSNNPFDSSKALILATSATLSTSKLLEKGLASYDVSSLDRHEEAGFDDQVRTWILSTWHPVGIAAMSARGSKSGVLEPDLRVKGVKGLRVVDASAFPVIPTGHTQAGVYMLAERAADLIKNSW</sequence>
<comment type="catalytic activity">
    <reaction evidence="13">
        <text>a pyranoside + acceptor = a pyranosid-3-ulose + reduced acceptor.</text>
        <dbReference type="EC" id="1.1.99.29"/>
    </reaction>
</comment>
<dbReference type="EMBL" id="QPFP01000011">
    <property type="protein sequence ID" value="TEB33989.1"/>
    <property type="molecule type" value="Genomic_DNA"/>
</dbReference>
<evidence type="ECO:0000256" key="10">
    <source>
        <dbReference type="ARBA" id="ARBA00033986"/>
    </source>
</evidence>
<dbReference type="EC" id="1.1.99.29" evidence="5"/>
<keyword evidence="7" id="KW-0285">Flavoprotein</keyword>
<dbReference type="Proteomes" id="UP000298030">
    <property type="component" value="Unassembled WGS sequence"/>
</dbReference>
<organism evidence="16 17">
    <name type="scientific">Coprinellus micaceus</name>
    <name type="common">Glistening ink-cap mushroom</name>
    <name type="synonym">Coprinus micaceus</name>
    <dbReference type="NCBI Taxonomy" id="71717"/>
    <lineage>
        <taxon>Eukaryota</taxon>
        <taxon>Fungi</taxon>
        <taxon>Dikarya</taxon>
        <taxon>Basidiomycota</taxon>
        <taxon>Agaricomycotina</taxon>
        <taxon>Agaricomycetes</taxon>
        <taxon>Agaricomycetidae</taxon>
        <taxon>Agaricales</taxon>
        <taxon>Agaricineae</taxon>
        <taxon>Psathyrellaceae</taxon>
        <taxon>Coprinellus</taxon>
    </lineage>
</organism>
<dbReference type="SUPFAM" id="SSF51905">
    <property type="entry name" value="FAD/NAD(P)-binding domain"/>
    <property type="match status" value="1"/>
</dbReference>
<evidence type="ECO:0000256" key="12">
    <source>
        <dbReference type="ARBA" id="ARBA00034029"/>
    </source>
</evidence>
<evidence type="ECO:0000256" key="4">
    <source>
        <dbReference type="ARBA" id="ARBA00011245"/>
    </source>
</evidence>
<proteinExistence type="inferred from homology"/>
<feature type="domain" description="Glucose-methanol-choline oxidoreductase N-terminal" evidence="15">
    <location>
        <begin position="182"/>
        <end position="196"/>
    </location>
</feature>
<evidence type="ECO:0000256" key="14">
    <source>
        <dbReference type="ARBA" id="ARBA00034059"/>
    </source>
</evidence>
<comment type="subcellular location">
    <subcellularLocation>
        <location evidence="2">Secreted</location>
    </subcellularLocation>
</comment>
<comment type="catalytic activity">
    <reaction evidence="10">
        <text>pyranose + acceptor = pyranos-2-ulose + reduced acceptor.</text>
        <dbReference type="EC" id="1.1.99.29"/>
    </reaction>
</comment>
<evidence type="ECO:0000256" key="1">
    <source>
        <dbReference type="ARBA" id="ARBA00001974"/>
    </source>
</evidence>
<dbReference type="GO" id="GO:0033718">
    <property type="term" value="F:pyranose dehydrogenase (acceptor) activity"/>
    <property type="evidence" value="ECO:0007669"/>
    <property type="project" value="UniProtKB-EC"/>
</dbReference>
<evidence type="ECO:0000259" key="15">
    <source>
        <dbReference type="PROSITE" id="PS00624"/>
    </source>
</evidence>
<dbReference type="Pfam" id="PF05199">
    <property type="entry name" value="GMC_oxred_C"/>
    <property type="match status" value="1"/>
</dbReference>
<dbReference type="PANTHER" id="PTHR11552">
    <property type="entry name" value="GLUCOSE-METHANOL-CHOLINE GMC OXIDOREDUCTASE"/>
    <property type="match status" value="1"/>
</dbReference>
<dbReference type="OrthoDB" id="269227at2759"/>
<accession>A0A4Y7TKF3</accession>
<dbReference type="PROSITE" id="PS00624">
    <property type="entry name" value="GMC_OXRED_2"/>
    <property type="match status" value="1"/>
</dbReference>